<sequence>MSAPILPPLQEHPMKHERMASAHPRRSALRRMALACTAFAAPSLWAAAPTARIPVEVWKDPNCGCCQDWVVHMEQNGFAVTVHDTGNSAVRARLGIPARLGSCHTALVEGYALEGHVPAADVHKLLRQKPKAVGIAVPGMPVGSPGMDGPEYGDRKDPYEVLLITKNLMNSDVSTRTFTSYR</sequence>
<dbReference type="AlphaFoldDB" id="A9BZE6"/>
<dbReference type="EMBL" id="CP000884">
    <property type="protein sequence ID" value="ABX35546.1"/>
    <property type="molecule type" value="Genomic_DNA"/>
</dbReference>
<accession>A9BZE6</accession>
<organism evidence="2 3">
    <name type="scientific">Delftia acidovorans (strain DSM 14801 / SPH-1)</name>
    <dbReference type="NCBI Taxonomy" id="398578"/>
    <lineage>
        <taxon>Bacteria</taxon>
        <taxon>Pseudomonadati</taxon>
        <taxon>Pseudomonadota</taxon>
        <taxon>Betaproteobacteria</taxon>
        <taxon>Burkholderiales</taxon>
        <taxon>Comamonadaceae</taxon>
        <taxon>Delftia</taxon>
    </lineage>
</organism>
<dbReference type="KEGG" id="dac:Daci_2908"/>
<proteinExistence type="predicted"/>
<dbReference type="eggNOG" id="COG3019">
    <property type="taxonomic scope" value="Bacteria"/>
</dbReference>
<gene>
    <name evidence="2" type="ordered locus">Daci_2908</name>
</gene>
<dbReference type="STRING" id="398578.Daci_2908"/>
<dbReference type="Proteomes" id="UP000000784">
    <property type="component" value="Chromosome"/>
</dbReference>
<feature type="region of interest" description="Disordered" evidence="1">
    <location>
        <begin position="1"/>
        <end position="23"/>
    </location>
</feature>
<reference evidence="3" key="2">
    <citation type="submission" date="2007-11" db="EMBL/GenBank/DDBJ databases">
        <title>Complete sequence of Delftia acidovorans DSM 14801 / SPH-1.</title>
        <authorList>
            <person name="Copeland A."/>
            <person name="Lucas S."/>
            <person name="Lapidus A."/>
            <person name="Barry K."/>
            <person name="Glavina del Rio T."/>
            <person name="Dalin E."/>
            <person name="Tice H."/>
            <person name="Pitluck S."/>
            <person name="Lowry S."/>
            <person name="Clum A."/>
            <person name="Schmutz J."/>
            <person name="Larimer F."/>
            <person name="Land M."/>
            <person name="Hauser L."/>
            <person name="Kyrpides N."/>
            <person name="Kim E."/>
            <person name="Schleheck D."/>
            <person name="Richardson P."/>
        </authorList>
    </citation>
    <scope>NUCLEOTIDE SEQUENCE [LARGE SCALE GENOMIC DNA]</scope>
    <source>
        <strain evidence="3">DSM 14801 / SPH-1</strain>
    </source>
</reference>
<dbReference type="InterPro" id="IPR007332">
    <property type="entry name" value="DUF411"/>
</dbReference>
<keyword evidence="3" id="KW-1185">Reference proteome</keyword>
<name>A9BZE6_DELAS</name>
<evidence type="ECO:0008006" key="4">
    <source>
        <dbReference type="Google" id="ProtNLM"/>
    </source>
</evidence>
<evidence type="ECO:0000313" key="2">
    <source>
        <dbReference type="EMBL" id="ABX35546.1"/>
    </source>
</evidence>
<reference evidence="2 3" key="1">
    <citation type="journal article" date="2004" name="Appl. Environ. Microbiol.">
        <title>Mineralization of individual congeners of linear alkylbenzenesulfonate by defined pairs of heterotrophic bacteria.</title>
        <authorList>
            <person name="Schleheck D."/>
            <person name="Knepper T.P."/>
            <person name="Fischer K."/>
            <person name="Cook A.M."/>
        </authorList>
    </citation>
    <scope>NUCLEOTIDE SEQUENCE [LARGE SCALE GENOMIC DNA]</scope>
    <source>
        <strain evidence="3">DSM 14801 / SPH-1</strain>
    </source>
</reference>
<evidence type="ECO:0000256" key="1">
    <source>
        <dbReference type="SAM" id="MobiDB-lite"/>
    </source>
</evidence>
<dbReference type="HOGENOM" id="CLU_112034_0_0_4"/>
<dbReference type="Pfam" id="PF04214">
    <property type="entry name" value="DUF411"/>
    <property type="match status" value="1"/>
</dbReference>
<protein>
    <recommendedName>
        <fullName evidence="4">DUF411 domain-containing protein</fullName>
    </recommendedName>
</protein>
<evidence type="ECO:0000313" key="3">
    <source>
        <dbReference type="Proteomes" id="UP000000784"/>
    </source>
</evidence>